<evidence type="ECO:0000313" key="1">
    <source>
        <dbReference type="EMBL" id="GIY96272.1"/>
    </source>
</evidence>
<accession>A0AAV4XNS9</accession>
<comment type="caution">
    <text evidence="1">The sequence shown here is derived from an EMBL/GenBank/DDBJ whole genome shotgun (WGS) entry which is preliminary data.</text>
</comment>
<protein>
    <submittedName>
        <fullName evidence="1">Uncharacterized protein</fullName>
    </submittedName>
</protein>
<keyword evidence="2" id="KW-1185">Reference proteome</keyword>
<reference evidence="1 2" key="1">
    <citation type="submission" date="2021-06" db="EMBL/GenBank/DDBJ databases">
        <title>Caerostris extrusa draft genome.</title>
        <authorList>
            <person name="Kono N."/>
            <person name="Arakawa K."/>
        </authorList>
    </citation>
    <scope>NUCLEOTIDE SEQUENCE [LARGE SCALE GENOMIC DNA]</scope>
</reference>
<name>A0AAV4XNS9_CAEEX</name>
<sequence length="97" mass="10776">MFKLSGYNFSVSFQKASKYVAIFSLGSCRQDGLSWELCYVGLSDVRKCQTVLKLGLELSFEGVGFGFAHVYIEYPQEFLMGKGIVRTFKVAAPVDLG</sequence>
<proteinExistence type="predicted"/>
<dbReference type="Proteomes" id="UP001054945">
    <property type="component" value="Unassembled WGS sequence"/>
</dbReference>
<evidence type="ECO:0000313" key="2">
    <source>
        <dbReference type="Proteomes" id="UP001054945"/>
    </source>
</evidence>
<organism evidence="1 2">
    <name type="scientific">Caerostris extrusa</name>
    <name type="common">Bark spider</name>
    <name type="synonym">Caerostris bankana</name>
    <dbReference type="NCBI Taxonomy" id="172846"/>
    <lineage>
        <taxon>Eukaryota</taxon>
        <taxon>Metazoa</taxon>
        <taxon>Ecdysozoa</taxon>
        <taxon>Arthropoda</taxon>
        <taxon>Chelicerata</taxon>
        <taxon>Arachnida</taxon>
        <taxon>Araneae</taxon>
        <taxon>Araneomorphae</taxon>
        <taxon>Entelegynae</taxon>
        <taxon>Araneoidea</taxon>
        <taxon>Araneidae</taxon>
        <taxon>Caerostris</taxon>
    </lineage>
</organism>
<dbReference type="EMBL" id="BPLR01000643">
    <property type="protein sequence ID" value="GIY96272.1"/>
    <property type="molecule type" value="Genomic_DNA"/>
</dbReference>
<gene>
    <name evidence="1" type="ORF">CEXT_493251</name>
</gene>
<dbReference type="AlphaFoldDB" id="A0AAV4XNS9"/>